<dbReference type="EMBL" id="VSSQ01013407">
    <property type="protein sequence ID" value="MPM51419.1"/>
    <property type="molecule type" value="Genomic_DNA"/>
</dbReference>
<proteinExistence type="predicted"/>
<name>A0A645AE13_9ZZZZ</name>
<dbReference type="AlphaFoldDB" id="A0A645AE13"/>
<gene>
    <name evidence="1" type="ORF">SDC9_98167</name>
</gene>
<comment type="caution">
    <text evidence="1">The sequence shown here is derived from an EMBL/GenBank/DDBJ whole genome shotgun (WGS) entry which is preliminary data.</text>
</comment>
<accession>A0A645AE13</accession>
<evidence type="ECO:0000313" key="1">
    <source>
        <dbReference type="EMBL" id="MPM51419.1"/>
    </source>
</evidence>
<organism evidence="1">
    <name type="scientific">bioreactor metagenome</name>
    <dbReference type="NCBI Taxonomy" id="1076179"/>
    <lineage>
        <taxon>unclassified sequences</taxon>
        <taxon>metagenomes</taxon>
        <taxon>ecological metagenomes</taxon>
    </lineage>
</organism>
<protein>
    <submittedName>
        <fullName evidence="1">Uncharacterized protein</fullName>
    </submittedName>
</protein>
<sequence>MNYVTLFLYNELPTNMLYTKNIIKGKEGSFSESLGFVIHSH</sequence>
<reference evidence="1" key="1">
    <citation type="submission" date="2019-08" db="EMBL/GenBank/DDBJ databases">
        <authorList>
            <person name="Kucharzyk K."/>
            <person name="Murdoch R.W."/>
            <person name="Higgins S."/>
            <person name="Loffler F."/>
        </authorList>
    </citation>
    <scope>NUCLEOTIDE SEQUENCE</scope>
</reference>